<accession>A0AA41MD11</accession>
<keyword evidence="3" id="KW-1185">Reference proteome</keyword>
<dbReference type="Proteomes" id="UP001166674">
    <property type="component" value="Unassembled WGS sequence"/>
</dbReference>
<evidence type="ECO:0000313" key="2">
    <source>
        <dbReference type="EMBL" id="MBZ3869673.1"/>
    </source>
</evidence>
<sequence>MASKKHLEINPDHSIIKTLRIYRILNRILANRIYRMLKLGLGIDEDDPPADDTSTAVTGEMSPLEGDDDPVKQSTWHENN</sequence>
<protein>
    <submittedName>
        <fullName evidence="2">Heat shock protein HSP 90-alpha</fullName>
    </submittedName>
</protein>
<dbReference type="AlphaFoldDB" id="A0AA41MD11"/>
<dbReference type="SUPFAM" id="SSF110942">
    <property type="entry name" value="HSP90 C-terminal domain"/>
    <property type="match status" value="1"/>
</dbReference>
<name>A0AA41MD11_SCICA</name>
<evidence type="ECO:0000256" key="1">
    <source>
        <dbReference type="SAM" id="MobiDB-lite"/>
    </source>
</evidence>
<gene>
    <name evidence="2" type="ORF">SUZIE_104115</name>
</gene>
<dbReference type="InterPro" id="IPR037196">
    <property type="entry name" value="HSP90_C"/>
</dbReference>
<proteinExistence type="predicted"/>
<evidence type="ECO:0000313" key="3">
    <source>
        <dbReference type="Proteomes" id="UP001166674"/>
    </source>
</evidence>
<comment type="caution">
    <text evidence="2">The sequence shown here is derived from an EMBL/GenBank/DDBJ whole genome shotgun (WGS) entry which is preliminary data.</text>
</comment>
<organism evidence="2 3">
    <name type="scientific">Sciurus carolinensis</name>
    <name type="common">Eastern gray squirrel</name>
    <dbReference type="NCBI Taxonomy" id="30640"/>
    <lineage>
        <taxon>Eukaryota</taxon>
        <taxon>Metazoa</taxon>
        <taxon>Chordata</taxon>
        <taxon>Craniata</taxon>
        <taxon>Vertebrata</taxon>
        <taxon>Euteleostomi</taxon>
        <taxon>Mammalia</taxon>
        <taxon>Eutheria</taxon>
        <taxon>Euarchontoglires</taxon>
        <taxon>Glires</taxon>
        <taxon>Rodentia</taxon>
        <taxon>Sciuromorpha</taxon>
        <taxon>Sciuridae</taxon>
        <taxon>Sciurinae</taxon>
        <taxon>Sciurini</taxon>
        <taxon>Sciurus</taxon>
    </lineage>
</organism>
<feature type="region of interest" description="Disordered" evidence="1">
    <location>
        <begin position="42"/>
        <end position="80"/>
    </location>
</feature>
<keyword evidence="2" id="KW-0346">Stress response</keyword>
<dbReference type="EMBL" id="JAATJV010140000">
    <property type="protein sequence ID" value="MBZ3869673.1"/>
    <property type="molecule type" value="Genomic_DNA"/>
</dbReference>
<reference evidence="2" key="1">
    <citation type="submission" date="2020-03" db="EMBL/GenBank/DDBJ databases">
        <title>Studies in the Genomics of Life Span.</title>
        <authorList>
            <person name="Glass D."/>
        </authorList>
    </citation>
    <scope>NUCLEOTIDE SEQUENCE</scope>
    <source>
        <strain evidence="2">SUZIE</strain>
        <tissue evidence="2">Muscle</tissue>
    </source>
</reference>